<sequence>MPVPPRPPPPSFKSSVPLPRPKPPIVAPNGPPGALLVELNTYSGSPFNDHWAYFVRSSQDLDVGVVFEAVGDVRTGFKLEIERNYSFALASSPIATRVPLQWIDAKYVDEKAMLDNGNSAVVDDPICIFEECLRKVKVPEETLNNIEKTNTPAKRVVQRNCQTWIVEAADQLVRDGIFNPDVAAYLHGVKQCR</sequence>
<dbReference type="InterPro" id="IPR046670">
    <property type="entry name" value="DUF6540"/>
</dbReference>
<reference evidence="2" key="1">
    <citation type="journal article" date="2020" name="BMC Genomics">
        <title>Correction to: Identification and distribution of gene clusters required for synthesis of sphingolipid metabolism inhibitors in diverse species of the filamentous fungus Fusarium.</title>
        <authorList>
            <person name="Kim H.S."/>
            <person name="Lohmar J.M."/>
            <person name="Busman M."/>
            <person name="Brown D.W."/>
            <person name="Naumann T.A."/>
            <person name="Divon H.H."/>
            <person name="Lysoe E."/>
            <person name="Uhlig S."/>
            <person name="Proctor R.H."/>
        </authorList>
    </citation>
    <scope>NUCLEOTIDE SEQUENCE</scope>
    <source>
        <strain evidence="2">NRRL 20472</strain>
    </source>
</reference>
<evidence type="ECO:0000313" key="2">
    <source>
        <dbReference type="EMBL" id="KAF4969844.1"/>
    </source>
</evidence>
<dbReference type="Pfam" id="PF20174">
    <property type="entry name" value="DUF6540"/>
    <property type="match status" value="1"/>
</dbReference>
<evidence type="ECO:0000313" key="3">
    <source>
        <dbReference type="Proteomes" id="UP000622797"/>
    </source>
</evidence>
<evidence type="ECO:0000256" key="1">
    <source>
        <dbReference type="SAM" id="MobiDB-lite"/>
    </source>
</evidence>
<proteinExistence type="predicted"/>
<feature type="region of interest" description="Disordered" evidence="1">
    <location>
        <begin position="1"/>
        <end position="29"/>
    </location>
</feature>
<dbReference type="EMBL" id="JABEXW010000148">
    <property type="protein sequence ID" value="KAF4969844.1"/>
    <property type="molecule type" value="Genomic_DNA"/>
</dbReference>
<feature type="compositionally biased region" description="Pro residues" evidence="1">
    <location>
        <begin position="1"/>
        <end position="11"/>
    </location>
</feature>
<reference evidence="2" key="2">
    <citation type="submission" date="2020-05" db="EMBL/GenBank/DDBJ databases">
        <authorList>
            <person name="Kim H.-S."/>
            <person name="Proctor R.H."/>
            <person name="Brown D.W."/>
        </authorList>
    </citation>
    <scope>NUCLEOTIDE SEQUENCE</scope>
    <source>
        <strain evidence="2">NRRL 20472</strain>
    </source>
</reference>
<organism evidence="2 3">
    <name type="scientific">Fusarium sarcochroum</name>
    <dbReference type="NCBI Taxonomy" id="1208366"/>
    <lineage>
        <taxon>Eukaryota</taxon>
        <taxon>Fungi</taxon>
        <taxon>Dikarya</taxon>
        <taxon>Ascomycota</taxon>
        <taxon>Pezizomycotina</taxon>
        <taxon>Sordariomycetes</taxon>
        <taxon>Hypocreomycetidae</taxon>
        <taxon>Hypocreales</taxon>
        <taxon>Nectriaceae</taxon>
        <taxon>Fusarium</taxon>
        <taxon>Fusarium lateritium species complex</taxon>
    </lineage>
</organism>
<dbReference type="AlphaFoldDB" id="A0A8H4XD68"/>
<protein>
    <submittedName>
        <fullName evidence="2">Uncharacterized protein</fullName>
    </submittedName>
</protein>
<accession>A0A8H4XD68</accession>
<dbReference type="Proteomes" id="UP000622797">
    <property type="component" value="Unassembled WGS sequence"/>
</dbReference>
<feature type="compositionally biased region" description="Pro residues" evidence="1">
    <location>
        <begin position="18"/>
        <end position="29"/>
    </location>
</feature>
<name>A0A8H4XD68_9HYPO</name>
<comment type="caution">
    <text evidence="2">The sequence shown here is derived from an EMBL/GenBank/DDBJ whole genome shotgun (WGS) entry which is preliminary data.</text>
</comment>
<gene>
    <name evidence="2" type="ORF">FSARC_3002</name>
</gene>
<keyword evidence="3" id="KW-1185">Reference proteome</keyword>
<dbReference type="OrthoDB" id="2999773at2759"/>